<evidence type="ECO:0000256" key="1">
    <source>
        <dbReference type="ARBA" id="ARBA00010211"/>
    </source>
</evidence>
<accession>A0A1M5Y7J2</accession>
<evidence type="ECO:0000259" key="3">
    <source>
        <dbReference type="Pfam" id="PF01557"/>
    </source>
</evidence>
<dbReference type="InterPro" id="IPR051121">
    <property type="entry name" value="FAH"/>
</dbReference>
<evidence type="ECO:0000313" key="4">
    <source>
        <dbReference type="EMBL" id="SHI07778.1"/>
    </source>
</evidence>
<dbReference type="Proteomes" id="UP000183995">
    <property type="component" value="Unassembled WGS sequence"/>
</dbReference>
<sequence>MKLLTFIKDGKTRVGALTDRGVADLTALGLPDNMNDIIAGGDAMKKRIGGALMDGKLAVLDFSALEFANITVPQKIVCVGLNYKSHAEETGGTAPKDIVFFSKFNDALTPAGKSVTLPPWQRCYDYEAELVVVIGKEAWNVPRESALDYVFGYTCGNDLSARDSQFLSGQWLAGKAFPGFGPAGPVIVTADSFDPDADNGVYCAVNGVQVQSGVTSDMIFSCAEIVSTASRFFRLGPGDLIFTGTPAGVILGKEKGSRVWLKPGDTVTVSIDGIGTLVTPLV</sequence>
<name>A0A1M5Y7J2_9FIRM</name>
<gene>
    <name evidence="4" type="ORF">SAMN02745823_02294</name>
</gene>
<dbReference type="GO" id="GO:0016853">
    <property type="term" value="F:isomerase activity"/>
    <property type="evidence" value="ECO:0007669"/>
    <property type="project" value="UniProtKB-ARBA"/>
</dbReference>
<dbReference type="PANTHER" id="PTHR42796">
    <property type="entry name" value="FUMARYLACETOACETATE HYDROLASE DOMAIN-CONTAINING PROTEIN 2A-RELATED"/>
    <property type="match status" value="1"/>
</dbReference>
<dbReference type="SUPFAM" id="SSF56529">
    <property type="entry name" value="FAH"/>
    <property type="match status" value="1"/>
</dbReference>
<evidence type="ECO:0000313" key="5">
    <source>
        <dbReference type="Proteomes" id="UP000183995"/>
    </source>
</evidence>
<protein>
    <submittedName>
        <fullName evidence="4">2-keto-4-pentenoate hydratase/2-oxohepta-3-ene-1,7-dioic acid hydratase (Catechol pathway)</fullName>
    </submittedName>
</protein>
<dbReference type="InterPro" id="IPR036663">
    <property type="entry name" value="Fumarylacetoacetase_C_sf"/>
</dbReference>
<dbReference type="EMBL" id="FQXV01000007">
    <property type="protein sequence ID" value="SHI07778.1"/>
    <property type="molecule type" value="Genomic_DNA"/>
</dbReference>
<reference evidence="4 5" key="1">
    <citation type="submission" date="2016-11" db="EMBL/GenBank/DDBJ databases">
        <authorList>
            <person name="Jaros S."/>
            <person name="Januszkiewicz K."/>
            <person name="Wedrychowicz H."/>
        </authorList>
    </citation>
    <scope>NUCLEOTIDE SEQUENCE [LARGE SCALE GENOMIC DNA]</scope>
    <source>
        <strain evidence="4 5">DSM 10068</strain>
    </source>
</reference>
<dbReference type="OrthoDB" id="9805307at2"/>
<dbReference type="AlphaFoldDB" id="A0A1M5Y7J2"/>
<dbReference type="InterPro" id="IPR011234">
    <property type="entry name" value="Fumarylacetoacetase-like_C"/>
</dbReference>
<dbReference type="GO" id="GO:0019752">
    <property type="term" value="P:carboxylic acid metabolic process"/>
    <property type="evidence" value="ECO:0007669"/>
    <property type="project" value="UniProtKB-ARBA"/>
</dbReference>
<feature type="domain" description="Fumarylacetoacetase-like C-terminal" evidence="3">
    <location>
        <begin position="75"/>
        <end position="281"/>
    </location>
</feature>
<dbReference type="STRING" id="1123282.SAMN02745823_02294"/>
<organism evidence="4 5">
    <name type="scientific">Sporobacter termitidis DSM 10068</name>
    <dbReference type="NCBI Taxonomy" id="1123282"/>
    <lineage>
        <taxon>Bacteria</taxon>
        <taxon>Bacillati</taxon>
        <taxon>Bacillota</taxon>
        <taxon>Clostridia</taxon>
        <taxon>Eubacteriales</taxon>
        <taxon>Oscillospiraceae</taxon>
        <taxon>Sporobacter</taxon>
    </lineage>
</organism>
<dbReference type="Pfam" id="PF01557">
    <property type="entry name" value="FAA_hydrolase"/>
    <property type="match status" value="1"/>
</dbReference>
<dbReference type="Gene3D" id="3.90.850.10">
    <property type="entry name" value="Fumarylacetoacetase-like, C-terminal domain"/>
    <property type="match status" value="1"/>
</dbReference>
<keyword evidence="5" id="KW-1185">Reference proteome</keyword>
<dbReference type="FunFam" id="3.90.850.10:FF:000002">
    <property type="entry name" value="2-hydroxyhepta-2,4-diene-1,7-dioate isomerase"/>
    <property type="match status" value="1"/>
</dbReference>
<dbReference type="PANTHER" id="PTHR42796:SF4">
    <property type="entry name" value="FUMARYLACETOACETATE HYDROLASE DOMAIN-CONTAINING PROTEIN 2A"/>
    <property type="match status" value="1"/>
</dbReference>
<evidence type="ECO:0000256" key="2">
    <source>
        <dbReference type="ARBA" id="ARBA00022723"/>
    </source>
</evidence>
<dbReference type="GO" id="GO:0046872">
    <property type="term" value="F:metal ion binding"/>
    <property type="evidence" value="ECO:0007669"/>
    <property type="project" value="UniProtKB-KW"/>
</dbReference>
<proteinExistence type="inferred from homology"/>
<dbReference type="RefSeq" id="WP_073079008.1">
    <property type="nucleotide sequence ID" value="NZ_FQXV01000007.1"/>
</dbReference>
<comment type="similarity">
    <text evidence="1">Belongs to the FAH family.</text>
</comment>
<keyword evidence="2" id="KW-0479">Metal-binding</keyword>